<dbReference type="GO" id="GO:0000703">
    <property type="term" value="F:oxidized pyrimidine nucleobase lesion DNA N-glycosylase activity"/>
    <property type="evidence" value="ECO:0007669"/>
    <property type="project" value="TreeGrafter"/>
</dbReference>
<evidence type="ECO:0000256" key="1">
    <source>
        <dbReference type="ARBA" id="ARBA00001947"/>
    </source>
</evidence>
<keyword evidence="12" id="KW-0511">Multifunctional enzyme</keyword>
<dbReference type="CDD" id="cd08970">
    <property type="entry name" value="AcNei1_N"/>
    <property type="match status" value="1"/>
</dbReference>
<dbReference type="GO" id="GO:0008534">
    <property type="term" value="F:oxidized purine nucleobase lesion DNA N-glycosylase activity"/>
    <property type="evidence" value="ECO:0007669"/>
    <property type="project" value="UniProtKB-ARBA"/>
</dbReference>
<evidence type="ECO:0000256" key="7">
    <source>
        <dbReference type="ARBA" id="ARBA00022801"/>
    </source>
</evidence>
<dbReference type="SUPFAM" id="SSF46946">
    <property type="entry name" value="S13-like H2TH domain"/>
    <property type="match status" value="1"/>
</dbReference>
<comment type="caution">
    <text evidence="18">The sequence shown here is derived from an EMBL/GenBank/DDBJ whole genome shotgun (WGS) entry which is preliminary data.</text>
</comment>
<dbReference type="EC" id="4.2.99.18" evidence="3"/>
<proteinExistence type="inferred from homology"/>
<dbReference type="GO" id="GO:0140078">
    <property type="term" value="F:class I DNA-(apurinic or apyrimidinic site) endonuclease activity"/>
    <property type="evidence" value="ECO:0007669"/>
    <property type="project" value="UniProtKB-EC"/>
</dbReference>
<evidence type="ECO:0000256" key="2">
    <source>
        <dbReference type="ARBA" id="ARBA00009409"/>
    </source>
</evidence>
<dbReference type="RefSeq" id="WP_181612643.1">
    <property type="nucleotide sequence ID" value="NZ_BAABAM010000005.1"/>
</dbReference>
<evidence type="ECO:0000256" key="11">
    <source>
        <dbReference type="ARBA" id="ARBA00023239"/>
    </source>
</evidence>
<evidence type="ECO:0000256" key="13">
    <source>
        <dbReference type="ARBA" id="ARBA00023295"/>
    </source>
</evidence>
<dbReference type="EMBL" id="JACDUR010000005">
    <property type="protein sequence ID" value="MBA2893893.1"/>
    <property type="molecule type" value="Genomic_DNA"/>
</dbReference>
<evidence type="ECO:0000259" key="17">
    <source>
        <dbReference type="PROSITE" id="PS51068"/>
    </source>
</evidence>
<dbReference type="GO" id="GO:0006284">
    <property type="term" value="P:base-excision repair"/>
    <property type="evidence" value="ECO:0007669"/>
    <property type="project" value="InterPro"/>
</dbReference>
<reference evidence="18 19" key="1">
    <citation type="submission" date="2020-07" db="EMBL/GenBank/DDBJ databases">
        <title>Genomic Encyclopedia of Type Strains, Phase IV (KMG-IV): sequencing the most valuable type-strain genomes for metagenomic binning, comparative biology and taxonomic classification.</title>
        <authorList>
            <person name="Goeker M."/>
        </authorList>
    </citation>
    <scope>NUCLEOTIDE SEQUENCE [LARGE SCALE GENOMIC DNA]</scope>
    <source>
        <strain evidence="18 19">DSM 45533</strain>
    </source>
</reference>
<keyword evidence="9" id="KW-0238">DNA-binding</keyword>
<dbReference type="InterPro" id="IPR015887">
    <property type="entry name" value="DNA_glyclase_Znf_dom_DNA_BS"/>
</dbReference>
<dbReference type="SUPFAM" id="SSF57716">
    <property type="entry name" value="Glucocorticoid receptor-like (DNA-binding domain)"/>
    <property type="match status" value="1"/>
</dbReference>
<keyword evidence="6 15" id="KW-0863">Zinc-finger</keyword>
<evidence type="ECO:0000256" key="4">
    <source>
        <dbReference type="ARBA" id="ARBA00022723"/>
    </source>
</evidence>
<keyword evidence="10" id="KW-0234">DNA repair</keyword>
<keyword evidence="7 18" id="KW-0378">Hydrolase</keyword>
<dbReference type="SMART" id="SM01232">
    <property type="entry name" value="H2TH"/>
    <property type="match status" value="1"/>
</dbReference>
<evidence type="ECO:0000259" key="16">
    <source>
        <dbReference type="PROSITE" id="PS51066"/>
    </source>
</evidence>
<evidence type="ECO:0000256" key="14">
    <source>
        <dbReference type="ARBA" id="ARBA00044632"/>
    </source>
</evidence>
<dbReference type="Gene3D" id="1.10.8.50">
    <property type="match status" value="1"/>
</dbReference>
<gene>
    <name evidence="18" type="ORF">HNR30_005254</name>
</gene>
<evidence type="ECO:0000256" key="9">
    <source>
        <dbReference type="ARBA" id="ARBA00023125"/>
    </source>
</evidence>
<dbReference type="SMART" id="SM00898">
    <property type="entry name" value="Fapy_DNA_glyco"/>
    <property type="match status" value="1"/>
</dbReference>
<keyword evidence="4" id="KW-0479">Metal-binding</keyword>
<comment type="cofactor">
    <cofactor evidence="1">
        <name>Zn(2+)</name>
        <dbReference type="ChEBI" id="CHEBI:29105"/>
    </cofactor>
</comment>
<dbReference type="InterPro" id="IPR015886">
    <property type="entry name" value="H2TH_FPG"/>
</dbReference>
<evidence type="ECO:0000256" key="5">
    <source>
        <dbReference type="ARBA" id="ARBA00022763"/>
    </source>
</evidence>
<keyword evidence="13 18" id="KW-0326">Glycosidase</keyword>
<dbReference type="Proteomes" id="UP000530928">
    <property type="component" value="Unassembled WGS sequence"/>
</dbReference>
<dbReference type="GO" id="GO:0003684">
    <property type="term" value="F:damaged DNA binding"/>
    <property type="evidence" value="ECO:0007669"/>
    <property type="project" value="InterPro"/>
</dbReference>
<dbReference type="InterPro" id="IPR012319">
    <property type="entry name" value="FPG_cat"/>
</dbReference>
<organism evidence="18 19">
    <name type="scientific">Nonomuraea soli</name>
    <dbReference type="NCBI Taxonomy" id="1032476"/>
    <lineage>
        <taxon>Bacteria</taxon>
        <taxon>Bacillati</taxon>
        <taxon>Actinomycetota</taxon>
        <taxon>Actinomycetes</taxon>
        <taxon>Streptosporangiales</taxon>
        <taxon>Streptosporangiaceae</taxon>
        <taxon>Nonomuraea</taxon>
    </lineage>
</organism>
<keyword evidence="19" id="KW-1185">Reference proteome</keyword>
<accession>A0A7W0CMG2</accession>
<keyword evidence="11 18" id="KW-0456">Lyase</keyword>
<keyword evidence="18" id="KW-0540">Nuclease</keyword>
<dbReference type="SUPFAM" id="SSF81624">
    <property type="entry name" value="N-terminal domain of MutM-like DNA repair proteins"/>
    <property type="match status" value="1"/>
</dbReference>
<dbReference type="PANTHER" id="PTHR42697:SF3">
    <property type="entry name" value="ENDONUCLEASE 8 1"/>
    <property type="match status" value="1"/>
</dbReference>
<dbReference type="InterPro" id="IPR000214">
    <property type="entry name" value="Znf_DNA_glyclase/AP_lyase"/>
</dbReference>
<dbReference type="GO" id="GO:0003690">
    <property type="term" value="F:double-stranded DNA binding"/>
    <property type="evidence" value="ECO:0007669"/>
    <property type="project" value="UniProtKB-ARBA"/>
</dbReference>
<feature type="domain" description="Formamidopyrimidine-DNA glycosylase catalytic" evidence="17">
    <location>
        <begin position="1"/>
        <end position="95"/>
    </location>
</feature>
<dbReference type="AlphaFoldDB" id="A0A7W0CMG2"/>
<dbReference type="InterPro" id="IPR035937">
    <property type="entry name" value="FPG_N"/>
</dbReference>
<comment type="catalytic activity">
    <reaction evidence="14">
        <text>2'-deoxyribonucleotide-(2'-deoxyribose 5'-phosphate)-2'-deoxyribonucleotide-DNA = a 3'-end 2'-deoxyribonucleotide-(2,3-dehydro-2,3-deoxyribose 5'-phosphate)-DNA + a 5'-end 5'-phospho-2'-deoxyribonucleoside-DNA + H(+)</text>
        <dbReference type="Rhea" id="RHEA:66592"/>
        <dbReference type="Rhea" id="RHEA-COMP:13180"/>
        <dbReference type="Rhea" id="RHEA-COMP:16897"/>
        <dbReference type="Rhea" id="RHEA-COMP:17067"/>
        <dbReference type="ChEBI" id="CHEBI:15378"/>
        <dbReference type="ChEBI" id="CHEBI:136412"/>
        <dbReference type="ChEBI" id="CHEBI:157695"/>
        <dbReference type="ChEBI" id="CHEBI:167181"/>
        <dbReference type="EC" id="4.2.99.18"/>
    </reaction>
</comment>
<name>A0A7W0CMG2_9ACTN</name>
<dbReference type="Pfam" id="PF06827">
    <property type="entry name" value="zf-FPG_IleRS"/>
    <property type="match status" value="1"/>
</dbReference>
<dbReference type="FunFam" id="1.10.8.50:FF:000003">
    <property type="entry name" value="Formamidopyrimidine-DNA glycosylase"/>
    <property type="match status" value="1"/>
</dbReference>
<dbReference type="InterPro" id="IPR010663">
    <property type="entry name" value="Znf_FPG/IleRS"/>
</dbReference>
<evidence type="ECO:0000313" key="19">
    <source>
        <dbReference type="Proteomes" id="UP000530928"/>
    </source>
</evidence>
<dbReference type="PANTHER" id="PTHR42697">
    <property type="entry name" value="ENDONUCLEASE 8"/>
    <property type="match status" value="1"/>
</dbReference>
<comment type="similarity">
    <text evidence="2">Belongs to the FPG family.</text>
</comment>
<evidence type="ECO:0000256" key="3">
    <source>
        <dbReference type="ARBA" id="ARBA00012720"/>
    </source>
</evidence>
<sequence>MPEGHTIHRLAAEFRARFVGRGVRVSSPQGKFSDGAALLDRSVMTDADAYGKHLFLHFGPRYIHVHLGLFGRLDFTRAPNDDTVRLRITHRTRIADLRGATACELLDDRAALLARLGPDPLRDDADPALAFRRVRRSKLPIAVLLLDQKVIAGVGNVYRAEVLFRHGIDPGKPGERVSPAEWDSIWRDLVELMAEGVRLNRIDTVRPEHTPEAMGRPPRVDDHGGEVYVYRRAGMPCHVCGTEIRTAVLATRNLFWCPRCQSG</sequence>
<dbReference type="GO" id="GO:0006979">
    <property type="term" value="P:response to oxidative stress"/>
    <property type="evidence" value="ECO:0007669"/>
    <property type="project" value="UniProtKB-ARBA"/>
</dbReference>
<evidence type="ECO:0000256" key="6">
    <source>
        <dbReference type="ARBA" id="ARBA00022771"/>
    </source>
</evidence>
<dbReference type="InterPro" id="IPR010979">
    <property type="entry name" value="Ribosomal_uS13-like_H2TH"/>
</dbReference>
<keyword evidence="8" id="KW-0862">Zinc</keyword>
<evidence type="ECO:0000256" key="10">
    <source>
        <dbReference type="ARBA" id="ARBA00023204"/>
    </source>
</evidence>
<dbReference type="Pfam" id="PF06831">
    <property type="entry name" value="H2TH"/>
    <property type="match status" value="1"/>
</dbReference>
<dbReference type="PROSITE" id="PS51068">
    <property type="entry name" value="FPG_CAT"/>
    <property type="match status" value="1"/>
</dbReference>
<dbReference type="PROSITE" id="PS51066">
    <property type="entry name" value="ZF_FPG_2"/>
    <property type="match status" value="1"/>
</dbReference>
<feature type="domain" description="FPG-type" evidence="16">
    <location>
        <begin position="228"/>
        <end position="262"/>
    </location>
</feature>
<dbReference type="Gene3D" id="3.20.190.10">
    <property type="entry name" value="MutM-like, N-terminal"/>
    <property type="match status" value="1"/>
</dbReference>
<evidence type="ECO:0000256" key="15">
    <source>
        <dbReference type="PROSITE-ProRule" id="PRU00391"/>
    </source>
</evidence>
<evidence type="ECO:0000313" key="18">
    <source>
        <dbReference type="EMBL" id="MBA2893893.1"/>
    </source>
</evidence>
<keyword evidence="18" id="KW-0255">Endonuclease</keyword>
<protein>
    <recommendedName>
        <fullName evidence="3">DNA-(apurinic or apyrimidinic site) lyase</fullName>
        <ecNumber evidence="3">4.2.99.18</ecNumber>
    </recommendedName>
</protein>
<evidence type="ECO:0000256" key="8">
    <source>
        <dbReference type="ARBA" id="ARBA00022833"/>
    </source>
</evidence>
<dbReference type="GO" id="GO:0008270">
    <property type="term" value="F:zinc ion binding"/>
    <property type="evidence" value="ECO:0007669"/>
    <property type="project" value="UniProtKB-KW"/>
</dbReference>
<dbReference type="PROSITE" id="PS01242">
    <property type="entry name" value="ZF_FPG_1"/>
    <property type="match status" value="1"/>
</dbReference>
<keyword evidence="5" id="KW-0227">DNA damage</keyword>
<evidence type="ECO:0000256" key="12">
    <source>
        <dbReference type="ARBA" id="ARBA00023268"/>
    </source>
</evidence>
<dbReference type="Pfam" id="PF01149">
    <property type="entry name" value="Fapy_DNA_glyco"/>
    <property type="match status" value="1"/>
</dbReference>